<dbReference type="VEuPathDB" id="MicrosporidiaDB:NCER_100681"/>
<feature type="domain" description="HTH TFE/IIEalpha-type" evidence="4">
    <location>
        <begin position="7"/>
        <end position="93"/>
    </location>
</feature>
<dbReference type="SUPFAM" id="SSF57783">
    <property type="entry name" value="Zinc beta-ribbon"/>
    <property type="match status" value="1"/>
</dbReference>
<dbReference type="PROSITE" id="PS51344">
    <property type="entry name" value="HTH_TFE_IIE"/>
    <property type="match status" value="1"/>
</dbReference>
<comment type="similarity">
    <text evidence="1">Belongs to the TFIIE alpha subunit family.</text>
</comment>
<evidence type="ECO:0000313" key="6">
    <source>
        <dbReference type="Proteomes" id="UP000034350"/>
    </source>
</evidence>
<name>A0A0F9WUD6_9MICR</name>
<evidence type="ECO:0000313" key="5">
    <source>
        <dbReference type="EMBL" id="KKO76373.1"/>
    </source>
</evidence>
<gene>
    <name evidence="5" type="ORF">AAJ76_4000141427</name>
</gene>
<dbReference type="InterPro" id="IPR013083">
    <property type="entry name" value="Znf_RING/FYVE/PHD"/>
</dbReference>
<dbReference type="OrthoDB" id="361102at2759"/>
<dbReference type="InterPro" id="IPR039997">
    <property type="entry name" value="TFE"/>
</dbReference>
<dbReference type="Pfam" id="PF02002">
    <property type="entry name" value="TFIIE_alpha"/>
    <property type="match status" value="1"/>
</dbReference>
<dbReference type="Proteomes" id="UP000034350">
    <property type="component" value="Unassembled WGS sequence"/>
</dbReference>
<keyword evidence="5" id="KW-0396">Initiation factor</keyword>
<keyword evidence="6" id="KW-1185">Reference proteome</keyword>
<dbReference type="SMART" id="SM00531">
    <property type="entry name" value="TFIIE"/>
    <property type="match status" value="1"/>
</dbReference>
<evidence type="ECO:0000256" key="1">
    <source>
        <dbReference type="ARBA" id="ARBA00008947"/>
    </source>
</evidence>
<protein>
    <submittedName>
        <fullName evidence="5">Transcription initiation factor alpha subunit</fullName>
    </submittedName>
</protein>
<dbReference type="InterPro" id="IPR017919">
    <property type="entry name" value="TFIIE/TFIIEa_HTH"/>
</dbReference>
<dbReference type="SMR" id="A0A0F9WUD6"/>
<reference evidence="5 6" key="1">
    <citation type="journal article" date="2015" name="Environ. Microbiol.">
        <title>Genome analyses suggest the presence of polyploidy and recent human-driven expansions in eight global populations of the honeybee pathogen Nosema ceranae.</title>
        <authorList>
            <person name="Pelin A."/>
            <person name="Selman M."/>
            <person name="Aris-Brosou S."/>
            <person name="Farinelli L."/>
            <person name="Corradi N."/>
        </authorList>
    </citation>
    <scope>NUCLEOTIDE SEQUENCE [LARGE SCALE GENOMIC DNA]</scope>
    <source>
        <strain evidence="5 6">PA08 1199</strain>
    </source>
</reference>
<comment type="caution">
    <text evidence="5">The sequence shown here is derived from an EMBL/GenBank/DDBJ whole genome shotgun (WGS) entry which is preliminary data.</text>
</comment>
<dbReference type="PANTHER" id="PTHR13097">
    <property type="entry name" value="TRANSCRIPTION INITIATION FACTOR IIE, ALPHA SUBUNIT"/>
    <property type="match status" value="1"/>
</dbReference>
<organism evidence="5 6">
    <name type="scientific">Vairimorpha ceranae</name>
    <dbReference type="NCBI Taxonomy" id="40302"/>
    <lineage>
        <taxon>Eukaryota</taxon>
        <taxon>Fungi</taxon>
        <taxon>Fungi incertae sedis</taxon>
        <taxon>Microsporidia</taxon>
        <taxon>Nosematidae</taxon>
        <taxon>Vairimorpha</taxon>
    </lineage>
</organism>
<dbReference type="Gene3D" id="3.30.40.10">
    <property type="entry name" value="Zinc/RING finger domain, C3HC4 (zinc finger)"/>
    <property type="match status" value="1"/>
</dbReference>
<evidence type="ECO:0000259" key="4">
    <source>
        <dbReference type="PROSITE" id="PS51344"/>
    </source>
</evidence>
<dbReference type="GO" id="GO:0006367">
    <property type="term" value="P:transcription initiation at RNA polymerase II promoter"/>
    <property type="evidence" value="ECO:0007669"/>
    <property type="project" value="InterPro"/>
</dbReference>
<dbReference type="InterPro" id="IPR024550">
    <property type="entry name" value="TFIIEa/SarR/Rpc3_HTH_dom"/>
</dbReference>
<evidence type="ECO:0000256" key="3">
    <source>
        <dbReference type="ARBA" id="ARBA00023163"/>
    </source>
</evidence>
<dbReference type="InterPro" id="IPR002853">
    <property type="entry name" value="TFIIE_asu"/>
</dbReference>
<sequence length="288" mass="34667">MDYLPQMKVLIKTVVRKFYEPHHSILVDIILENILIYDTELQKLMKMHNKEINKLLVALKEDKIIKYENKVEVYEDKRQYLRVVYYINYSEVKYVIKYKIYKITKKLEEDYKNSIKEGYYCTACDKQFSSLDAQIIMTNYIFKCDDCNGELVENGTINNLENLLNAKFMNSIQDIIILLKELDQFEIPSMDFFQLNEFKKEMLHKVEENEQPLEEITEEQFIINNDMHNEDIIIKQSSDEDIIKDTRNEMVTVKGISKMYSEITEEDKEQMDEDEYEKYFEVYSKYNS</sequence>
<dbReference type="OMA" id="FYEPHHV"/>
<dbReference type="PANTHER" id="PTHR13097:SF7">
    <property type="entry name" value="GENERAL TRANSCRIPTION FACTOR IIE SUBUNIT 1"/>
    <property type="match status" value="1"/>
</dbReference>
<proteinExistence type="inferred from homology"/>
<dbReference type="VEuPathDB" id="MicrosporidiaDB:AAJ76_4000141427"/>
<evidence type="ECO:0000256" key="2">
    <source>
        <dbReference type="ARBA" id="ARBA00023015"/>
    </source>
</evidence>
<dbReference type="VEuPathDB" id="MicrosporidiaDB:G9O61_00g006740"/>
<keyword evidence="5" id="KW-0648">Protein biosynthesis</keyword>
<dbReference type="GO" id="GO:0005673">
    <property type="term" value="C:transcription factor TFIIE complex"/>
    <property type="evidence" value="ECO:0007669"/>
    <property type="project" value="TreeGrafter"/>
</dbReference>
<dbReference type="GeneID" id="36320457"/>
<dbReference type="EMBL" id="JPQZ01000004">
    <property type="protein sequence ID" value="KKO76373.1"/>
    <property type="molecule type" value="Genomic_DNA"/>
</dbReference>
<dbReference type="AlphaFoldDB" id="A0A0F9WUD6"/>
<keyword evidence="2" id="KW-0805">Transcription regulation</keyword>
<dbReference type="GO" id="GO:0003743">
    <property type="term" value="F:translation initiation factor activity"/>
    <property type="evidence" value="ECO:0007669"/>
    <property type="project" value="UniProtKB-KW"/>
</dbReference>
<accession>A0A0F9WUD6</accession>
<keyword evidence="3" id="KW-0804">Transcription</keyword>
<dbReference type="RefSeq" id="XP_024332115.1">
    <property type="nucleotide sequence ID" value="XM_024475511.1"/>
</dbReference>